<keyword evidence="1" id="KW-0472">Membrane</keyword>
<evidence type="ECO:0000313" key="2">
    <source>
        <dbReference type="EMBL" id="GJE25707.1"/>
    </source>
</evidence>
<organism evidence="2 3">
    <name type="scientific">Methylobacterium organophilum</name>
    <dbReference type="NCBI Taxonomy" id="410"/>
    <lineage>
        <taxon>Bacteria</taxon>
        <taxon>Pseudomonadati</taxon>
        <taxon>Pseudomonadota</taxon>
        <taxon>Alphaproteobacteria</taxon>
        <taxon>Hyphomicrobiales</taxon>
        <taxon>Methylobacteriaceae</taxon>
        <taxon>Methylobacterium</taxon>
    </lineage>
</organism>
<dbReference type="Proteomes" id="UP001055156">
    <property type="component" value="Unassembled WGS sequence"/>
</dbReference>
<evidence type="ECO:0008006" key="4">
    <source>
        <dbReference type="Google" id="ProtNLM"/>
    </source>
</evidence>
<dbReference type="EMBL" id="BPQV01000002">
    <property type="protein sequence ID" value="GJE25707.1"/>
    <property type="molecule type" value="Genomic_DNA"/>
</dbReference>
<keyword evidence="3" id="KW-1185">Reference proteome</keyword>
<evidence type="ECO:0000313" key="3">
    <source>
        <dbReference type="Proteomes" id="UP001055156"/>
    </source>
</evidence>
<comment type="caution">
    <text evidence="2">The sequence shown here is derived from an EMBL/GenBank/DDBJ whole genome shotgun (WGS) entry which is preliminary data.</text>
</comment>
<keyword evidence="1" id="KW-1133">Transmembrane helix</keyword>
<proteinExistence type="predicted"/>
<accession>A0ABQ4T242</accession>
<evidence type="ECO:0000256" key="1">
    <source>
        <dbReference type="SAM" id="Phobius"/>
    </source>
</evidence>
<name>A0ABQ4T242_METOR</name>
<keyword evidence="1" id="KW-0812">Transmembrane</keyword>
<feature type="transmembrane region" description="Helical" evidence="1">
    <location>
        <begin position="29"/>
        <end position="47"/>
    </location>
</feature>
<gene>
    <name evidence="2" type="ORF">LKMONMHP_0546</name>
</gene>
<sequence>MPGWKEVLACALEEQGLTFQIQVVFMRRIATISAIAAGALLLVPALAEAQGRGITAPTGGIGGIGASGGGGGLRGGGAGLAGGGFRGGGAGLAGGGFRGGAEVGGGGFRGGGAGLAGGGFAGRPGFGAGRPGFGNGVAGVRPGLGNGVAGVRPGLGNRGWYGGNRWRNAGWHRRGYGYGGLGLGLGVGAGLGLAAGGLYGAGLYGDPGYGYGYGYDNGYYAPAGYYGTETVETGVAPGGFDDAVAECARRFKTYDPQSQTYIVRRGVRRSCP</sequence>
<reference evidence="2" key="1">
    <citation type="journal article" date="2021" name="Front. Microbiol.">
        <title>Comprehensive Comparative Genomics and Phenotyping of Methylobacterium Species.</title>
        <authorList>
            <person name="Alessa O."/>
            <person name="Ogura Y."/>
            <person name="Fujitani Y."/>
            <person name="Takami H."/>
            <person name="Hayashi T."/>
            <person name="Sahin N."/>
            <person name="Tani A."/>
        </authorList>
    </citation>
    <scope>NUCLEOTIDE SEQUENCE</scope>
    <source>
        <strain evidence="2">NBRC 15689</strain>
    </source>
</reference>
<protein>
    <recommendedName>
        <fullName evidence="4">Lectin-like protein BA14k</fullName>
    </recommendedName>
</protein>
<reference evidence="2" key="2">
    <citation type="submission" date="2021-08" db="EMBL/GenBank/DDBJ databases">
        <authorList>
            <person name="Tani A."/>
            <person name="Ola A."/>
            <person name="Ogura Y."/>
            <person name="Katsura K."/>
            <person name="Hayashi T."/>
        </authorList>
    </citation>
    <scope>NUCLEOTIDE SEQUENCE</scope>
    <source>
        <strain evidence="2">NBRC 15689</strain>
    </source>
</reference>